<keyword evidence="3" id="KW-0862">Zinc</keyword>
<gene>
    <name evidence="8" type="primary">LOC136089526</name>
</gene>
<name>A0ABM4DBB2_HYDVU</name>
<protein>
    <submittedName>
        <fullName evidence="8">Uncharacterized protein LOC136089526</fullName>
    </submittedName>
</protein>
<evidence type="ECO:0000256" key="5">
    <source>
        <dbReference type="PROSITE-ProRule" id="PRU00309"/>
    </source>
</evidence>
<feature type="domain" description="THAP-type" evidence="6">
    <location>
        <begin position="1"/>
        <end position="87"/>
    </location>
</feature>
<dbReference type="GeneID" id="136089526"/>
<reference evidence="8" key="1">
    <citation type="submission" date="2025-08" db="UniProtKB">
        <authorList>
            <consortium name="RefSeq"/>
        </authorList>
    </citation>
    <scope>IDENTIFICATION</scope>
</reference>
<accession>A0ABM4DBB2</accession>
<dbReference type="Proteomes" id="UP001652625">
    <property type="component" value="Chromosome 13"/>
</dbReference>
<sequence>MVNKCAVVNCRTGYKTQKSESCSLFANKTVFSFPKDTNLEEKWIKFIKRKNWKPSKRSVCIPSSIKPKLPSFQKPPTEQNSTIPDKIYTFQEMDKIKNIDMLHESNSPNEFNSTPFIESINIDNNLHVNLHYKSCPLPFP</sequence>
<evidence type="ECO:0000313" key="8">
    <source>
        <dbReference type="RefSeq" id="XP_065671648.1"/>
    </source>
</evidence>
<evidence type="ECO:0000256" key="3">
    <source>
        <dbReference type="ARBA" id="ARBA00022833"/>
    </source>
</evidence>
<keyword evidence="7" id="KW-1185">Reference proteome</keyword>
<dbReference type="SUPFAM" id="SSF57716">
    <property type="entry name" value="Glucocorticoid receptor-like (DNA-binding domain)"/>
    <property type="match status" value="1"/>
</dbReference>
<evidence type="ECO:0000256" key="1">
    <source>
        <dbReference type="ARBA" id="ARBA00022723"/>
    </source>
</evidence>
<keyword evidence="1" id="KW-0479">Metal-binding</keyword>
<dbReference type="InterPro" id="IPR006612">
    <property type="entry name" value="THAP_Znf"/>
</dbReference>
<proteinExistence type="predicted"/>
<evidence type="ECO:0000313" key="7">
    <source>
        <dbReference type="Proteomes" id="UP001652625"/>
    </source>
</evidence>
<dbReference type="PROSITE" id="PS50950">
    <property type="entry name" value="ZF_THAP"/>
    <property type="match status" value="1"/>
</dbReference>
<keyword evidence="4 5" id="KW-0238">DNA-binding</keyword>
<evidence type="ECO:0000259" key="6">
    <source>
        <dbReference type="PROSITE" id="PS50950"/>
    </source>
</evidence>
<dbReference type="RefSeq" id="XP_065671648.1">
    <property type="nucleotide sequence ID" value="XM_065815576.1"/>
</dbReference>
<evidence type="ECO:0000256" key="2">
    <source>
        <dbReference type="ARBA" id="ARBA00022771"/>
    </source>
</evidence>
<organism evidence="7 8">
    <name type="scientific">Hydra vulgaris</name>
    <name type="common">Hydra</name>
    <name type="synonym">Hydra attenuata</name>
    <dbReference type="NCBI Taxonomy" id="6087"/>
    <lineage>
        <taxon>Eukaryota</taxon>
        <taxon>Metazoa</taxon>
        <taxon>Cnidaria</taxon>
        <taxon>Hydrozoa</taxon>
        <taxon>Hydroidolina</taxon>
        <taxon>Anthoathecata</taxon>
        <taxon>Aplanulata</taxon>
        <taxon>Hydridae</taxon>
        <taxon>Hydra</taxon>
    </lineage>
</organism>
<keyword evidence="2 5" id="KW-0863">Zinc-finger</keyword>
<dbReference type="Pfam" id="PF05485">
    <property type="entry name" value="THAP"/>
    <property type="match status" value="1"/>
</dbReference>
<evidence type="ECO:0000256" key="4">
    <source>
        <dbReference type="ARBA" id="ARBA00023125"/>
    </source>
</evidence>